<proteinExistence type="predicted"/>
<feature type="chain" id="PRO_5039188780" evidence="2">
    <location>
        <begin position="25"/>
        <end position="180"/>
    </location>
</feature>
<dbReference type="RefSeq" id="WP_095278858.1">
    <property type="nucleotide sequence ID" value="NZ_CP047655.1"/>
</dbReference>
<dbReference type="EMBL" id="NQMQ01000027">
    <property type="protein sequence ID" value="PAJ68374.1"/>
    <property type="molecule type" value="Genomic_DNA"/>
</dbReference>
<reference evidence="3 4" key="1">
    <citation type="submission" date="2017-08" db="EMBL/GenBank/DDBJ databases">
        <authorList>
            <person name="de Groot N.N."/>
        </authorList>
    </citation>
    <scope>NUCLEOTIDE SEQUENCE [LARGE SCALE GENOMIC DNA]</scope>
    <source>
        <strain evidence="3 4">NBT06-6</strain>
    </source>
</reference>
<keyword evidence="2" id="KW-0732">Signal</keyword>
<evidence type="ECO:0000313" key="4">
    <source>
        <dbReference type="Proteomes" id="UP000215771"/>
    </source>
</evidence>
<dbReference type="AlphaFoldDB" id="A0A269PB74"/>
<gene>
    <name evidence="3" type="ORF">CIG21_10845</name>
</gene>
<feature type="signal peptide" evidence="2">
    <location>
        <begin position="1"/>
        <end position="24"/>
    </location>
</feature>
<keyword evidence="1" id="KW-0472">Membrane</keyword>
<evidence type="ECO:0000256" key="1">
    <source>
        <dbReference type="SAM" id="Phobius"/>
    </source>
</evidence>
<accession>A0A269PB74</accession>
<name>A0A269PB74_9CORY</name>
<feature type="transmembrane region" description="Helical" evidence="1">
    <location>
        <begin position="145"/>
        <end position="164"/>
    </location>
</feature>
<comment type="caution">
    <text evidence="3">The sequence shown here is derived from an EMBL/GenBank/DDBJ whole genome shotgun (WGS) entry which is preliminary data.</text>
</comment>
<evidence type="ECO:0000256" key="2">
    <source>
        <dbReference type="SAM" id="SignalP"/>
    </source>
</evidence>
<sequence length="180" mass="18947">MSAPKIRATSIALAASLAAAGVVAAPLESSASEVIVKGDKCTFNYSNDLGTTYTKVRTRTMTKAQAQKELDRIIAKEKAYLDKGGKRPATGSSEGIDDYLEVNGAGSYLAPGLRACIKGRNLSYDESEWQSGLFYPDGSPMPAMILWPTLLALLVVGGVVGAAWPQIAPMLPAEVTALIP</sequence>
<evidence type="ECO:0000313" key="3">
    <source>
        <dbReference type="EMBL" id="PAJ68374.1"/>
    </source>
</evidence>
<protein>
    <submittedName>
        <fullName evidence="3">Uncharacterized protein</fullName>
    </submittedName>
</protein>
<keyword evidence="1" id="KW-0812">Transmembrane</keyword>
<organism evidence="3 4">
    <name type="scientific">Corynebacterium hadale</name>
    <dbReference type="NCBI Taxonomy" id="2026255"/>
    <lineage>
        <taxon>Bacteria</taxon>
        <taxon>Bacillati</taxon>
        <taxon>Actinomycetota</taxon>
        <taxon>Actinomycetes</taxon>
        <taxon>Mycobacteriales</taxon>
        <taxon>Corynebacteriaceae</taxon>
        <taxon>Corynebacterium</taxon>
    </lineage>
</organism>
<keyword evidence="1" id="KW-1133">Transmembrane helix</keyword>
<dbReference type="Proteomes" id="UP000215771">
    <property type="component" value="Unassembled WGS sequence"/>
</dbReference>